<dbReference type="GO" id="GO:0005789">
    <property type="term" value="C:endoplasmic reticulum membrane"/>
    <property type="evidence" value="ECO:0007669"/>
    <property type="project" value="UniProtKB-SubCell"/>
</dbReference>
<protein>
    <recommendedName>
        <fullName evidence="6">Reticulon-like protein</fullName>
    </recommendedName>
</protein>
<gene>
    <name evidence="9" type="ORF">Nepgr_006301</name>
</gene>
<dbReference type="PANTHER" id="PTHR46626:SF1">
    <property type="entry name" value="RETICULON-LIKE PROTEIN B21"/>
    <property type="match status" value="1"/>
</dbReference>
<evidence type="ECO:0000259" key="8">
    <source>
        <dbReference type="PROSITE" id="PS50845"/>
    </source>
</evidence>
<feature type="region of interest" description="Disordered" evidence="7">
    <location>
        <begin position="1"/>
        <end position="27"/>
    </location>
</feature>
<dbReference type="EMBL" id="BSYO01000005">
    <property type="protein sequence ID" value="GMH04462.1"/>
    <property type="molecule type" value="Genomic_DNA"/>
</dbReference>
<feature type="compositionally biased region" description="Basic and acidic residues" evidence="7">
    <location>
        <begin position="286"/>
        <end position="299"/>
    </location>
</feature>
<feature type="transmembrane region" description="Helical" evidence="6">
    <location>
        <begin position="538"/>
        <end position="559"/>
    </location>
</feature>
<evidence type="ECO:0000256" key="5">
    <source>
        <dbReference type="ARBA" id="ARBA00023136"/>
    </source>
</evidence>
<organism evidence="9 10">
    <name type="scientific">Nepenthes gracilis</name>
    <name type="common">Slender pitcher plant</name>
    <dbReference type="NCBI Taxonomy" id="150966"/>
    <lineage>
        <taxon>Eukaryota</taxon>
        <taxon>Viridiplantae</taxon>
        <taxon>Streptophyta</taxon>
        <taxon>Embryophyta</taxon>
        <taxon>Tracheophyta</taxon>
        <taxon>Spermatophyta</taxon>
        <taxon>Magnoliopsida</taxon>
        <taxon>eudicotyledons</taxon>
        <taxon>Gunneridae</taxon>
        <taxon>Pentapetalae</taxon>
        <taxon>Caryophyllales</taxon>
        <taxon>Nepenthaceae</taxon>
        <taxon>Nepenthes</taxon>
    </lineage>
</organism>
<name>A0AAD3S4R6_NEPGR</name>
<evidence type="ECO:0000256" key="3">
    <source>
        <dbReference type="ARBA" id="ARBA00022824"/>
    </source>
</evidence>
<feature type="transmembrane region" description="Helical" evidence="6">
    <location>
        <begin position="439"/>
        <end position="458"/>
    </location>
</feature>
<dbReference type="AlphaFoldDB" id="A0AAD3S4R6"/>
<feature type="compositionally biased region" description="Acidic residues" evidence="7">
    <location>
        <begin position="301"/>
        <end position="317"/>
    </location>
</feature>
<comment type="caution">
    <text evidence="9">The sequence shown here is derived from an EMBL/GenBank/DDBJ whole genome shotgun (WGS) entry which is preliminary data.</text>
</comment>
<evidence type="ECO:0000256" key="2">
    <source>
        <dbReference type="ARBA" id="ARBA00022692"/>
    </source>
</evidence>
<dbReference type="InterPro" id="IPR044647">
    <property type="entry name" value="RTNLB17/18/21"/>
</dbReference>
<keyword evidence="10" id="KW-1185">Reference proteome</keyword>
<evidence type="ECO:0000256" key="1">
    <source>
        <dbReference type="ARBA" id="ARBA00004477"/>
    </source>
</evidence>
<evidence type="ECO:0000256" key="7">
    <source>
        <dbReference type="SAM" id="MobiDB-lite"/>
    </source>
</evidence>
<evidence type="ECO:0000313" key="10">
    <source>
        <dbReference type="Proteomes" id="UP001279734"/>
    </source>
</evidence>
<feature type="domain" description="Reticulon" evidence="8">
    <location>
        <begin position="404"/>
        <end position="559"/>
    </location>
</feature>
<keyword evidence="4 6" id="KW-1133">Transmembrane helix</keyword>
<comment type="subcellular location">
    <subcellularLocation>
        <location evidence="1 6">Endoplasmic reticulum membrane</location>
        <topology evidence="1 6">Multi-pass membrane protein</topology>
    </subcellularLocation>
</comment>
<keyword evidence="5 6" id="KW-0472">Membrane</keyword>
<accession>A0AAD3S4R6</accession>
<evidence type="ECO:0000256" key="4">
    <source>
        <dbReference type="ARBA" id="ARBA00022989"/>
    </source>
</evidence>
<feature type="region of interest" description="Disordered" evidence="7">
    <location>
        <begin position="42"/>
        <end position="317"/>
    </location>
</feature>
<dbReference type="Pfam" id="PF02453">
    <property type="entry name" value="Reticulon"/>
    <property type="match status" value="1"/>
</dbReference>
<dbReference type="PROSITE" id="PS50845">
    <property type="entry name" value="RETICULON"/>
    <property type="match status" value="1"/>
</dbReference>
<sequence>MENGRKKPTTRTTSSVAASPVRESGMKIDEVKGGFKVFNGDEIPQELAENTEPQPTPRLKRSQAVAVADPGKRKTRRPENPERSPVQTARERSELQNSSGDDGKELSGSLMKSPIQTKKKRSDAAAERTPMQITKTRSESQKSTGETVDGGETNSAQLRKSKSGSSRVTDETGRNFHGSNERNLVQMRNMKSDIDRSERNSAQSSKLKMDFDRVNDNSGLEIDGSDDEAEKSLMEVEKVSTASSRVPEFRSVCSNGSPFEVEESRSEEFDGVSQGKDMTDGDPVDSPERSQSGEDKADAVDGYEDEFVDDDGHDEEEEVDQEIEVEDVKEMTHVEDTCKKELNDVKKFNQITAKSSSIPSIVGKQLPPFKNQTTNTQNFSKPAPNPFSEECQRIPETHNKLQTLVDLVMWRDVSRSAFVFGMGTFMIISSSYAKDLNISLISVISYLGLVYLAIIFLYRSFLCRGIMDVEDSSHYYGFGEEEAIWLLRLILPYLNEFLLKIRCLFSGDPAMTMKLAAVLFVLARCGSSITLWKMVKLGFFGVFTVPKACSCYSAQIASYGKFWIRRFRDAWESCSHKKAVAFALFTLVWNLSSVAARIWAAFMLFVALRYYQQNSTAVNDSAEYETDDLTRQTQPERRKRILSQRRCHTFADREKEKKGF</sequence>
<feature type="transmembrane region" description="Helical" evidence="6">
    <location>
        <begin position="580"/>
        <end position="611"/>
    </location>
</feature>
<dbReference type="InterPro" id="IPR003388">
    <property type="entry name" value="Reticulon"/>
</dbReference>
<proteinExistence type="predicted"/>
<evidence type="ECO:0000313" key="9">
    <source>
        <dbReference type="EMBL" id="GMH04462.1"/>
    </source>
</evidence>
<dbReference type="PANTHER" id="PTHR46626">
    <property type="entry name" value="RETICULON-LIKE PROTEIN B17"/>
    <property type="match status" value="1"/>
</dbReference>
<feature type="compositionally biased region" description="Basic and acidic residues" evidence="7">
    <location>
        <begin position="190"/>
        <end position="199"/>
    </location>
</feature>
<feature type="compositionally biased region" description="Polar residues" evidence="7">
    <location>
        <begin position="131"/>
        <end position="167"/>
    </location>
</feature>
<evidence type="ECO:0000256" key="6">
    <source>
        <dbReference type="RuleBase" id="RU363132"/>
    </source>
</evidence>
<keyword evidence="2 6" id="KW-0812">Transmembrane</keyword>
<keyword evidence="3 6" id="KW-0256">Endoplasmic reticulum</keyword>
<reference evidence="9" key="1">
    <citation type="submission" date="2023-05" db="EMBL/GenBank/DDBJ databases">
        <title>Nepenthes gracilis genome sequencing.</title>
        <authorList>
            <person name="Fukushima K."/>
        </authorList>
    </citation>
    <scope>NUCLEOTIDE SEQUENCE</scope>
    <source>
        <strain evidence="9">SING2019-196</strain>
    </source>
</reference>
<dbReference type="Proteomes" id="UP001279734">
    <property type="component" value="Unassembled WGS sequence"/>
</dbReference>